<keyword evidence="2" id="KW-1185">Reference proteome</keyword>
<gene>
    <name evidence="1" type="ORF">E1B28_013281</name>
</gene>
<reference evidence="1" key="1">
    <citation type="journal article" date="2021" name="Genome Biol. Evol.">
        <title>The assembled and annotated genome of the fairy-ring fungus Marasmius oreades.</title>
        <authorList>
            <person name="Hiltunen M."/>
            <person name="Ament-Velasquez S.L."/>
            <person name="Johannesson H."/>
        </authorList>
    </citation>
    <scope>NUCLEOTIDE SEQUENCE</scope>
    <source>
        <strain evidence="1">03SP1</strain>
    </source>
</reference>
<accession>A0A9P7UMI7</accession>
<dbReference type="Proteomes" id="UP001049176">
    <property type="component" value="Chromosome 9"/>
</dbReference>
<dbReference type="RefSeq" id="XP_043003774.1">
    <property type="nucleotide sequence ID" value="XM_043158427.1"/>
</dbReference>
<organism evidence="1 2">
    <name type="scientific">Marasmius oreades</name>
    <name type="common">fairy-ring Marasmius</name>
    <dbReference type="NCBI Taxonomy" id="181124"/>
    <lineage>
        <taxon>Eukaryota</taxon>
        <taxon>Fungi</taxon>
        <taxon>Dikarya</taxon>
        <taxon>Basidiomycota</taxon>
        <taxon>Agaricomycotina</taxon>
        <taxon>Agaricomycetes</taxon>
        <taxon>Agaricomycetidae</taxon>
        <taxon>Agaricales</taxon>
        <taxon>Marasmiineae</taxon>
        <taxon>Marasmiaceae</taxon>
        <taxon>Marasmius</taxon>
    </lineage>
</organism>
<name>A0A9P7UMI7_9AGAR</name>
<proteinExistence type="predicted"/>
<dbReference type="AlphaFoldDB" id="A0A9P7UMI7"/>
<sequence>MFHRSTFVFRFNVATACDEQLAPANLARQEASTLLLHFSGVQETRENLILVKTRKLKKQDIGHSQATAFEAVVSALLPFNLPCAGLGRKLWQSFWAVSTLQHTHSEVVR</sequence>
<dbReference type="GeneID" id="66082356"/>
<protein>
    <submittedName>
        <fullName evidence="1">Uncharacterized protein</fullName>
    </submittedName>
</protein>
<evidence type="ECO:0000313" key="2">
    <source>
        <dbReference type="Proteomes" id="UP001049176"/>
    </source>
</evidence>
<dbReference type="EMBL" id="CM032189">
    <property type="protein sequence ID" value="KAG7087303.1"/>
    <property type="molecule type" value="Genomic_DNA"/>
</dbReference>
<comment type="caution">
    <text evidence="1">The sequence shown here is derived from an EMBL/GenBank/DDBJ whole genome shotgun (WGS) entry which is preliminary data.</text>
</comment>
<evidence type="ECO:0000313" key="1">
    <source>
        <dbReference type="EMBL" id="KAG7087303.1"/>
    </source>
</evidence>
<dbReference type="KEGG" id="more:E1B28_013281"/>